<dbReference type="Gene3D" id="3.30.420.40">
    <property type="match status" value="1"/>
</dbReference>
<dbReference type="Proteomes" id="UP000501452">
    <property type="component" value="Chromosome"/>
</dbReference>
<reference evidence="3 4" key="1">
    <citation type="submission" date="2019-10" db="EMBL/GenBank/DDBJ databases">
        <title>Rubrobacter sp nov SCSIO 52090 isolated from a deep-sea sediment in the South China Sea.</title>
        <authorList>
            <person name="Chen R.W."/>
        </authorList>
    </citation>
    <scope>NUCLEOTIDE SEQUENCE [LARGE SCALE GENOMIC DNA]</scope>
    <source>
        <strain evidence="3 4">SCSIO 52909</strain>
    </source>
</reference>
<dbReference type="InterPro" id="IPR050273">
    <property type="entry name" value="GppA/Ppx_hydrolase"/>
</dbReference>
<dbReference type="AlphaFoldDB" id="A0A6G8QC60"/>
<organism evidence="3 4">
    <name type="scientific">Rubrobacter tropicus</name>
    <dbReference type="NCBI Taxonomy" id="2653851"/>
    <lineage>
        <taxon>Bacteria</taxon>
        <taxon>Bacillati</taxon>
        <taxon>Actinomycetota</taxon>
        <taxon>Rubrobacteria</taxon>
        <taxon>Rubrobacterales</taxon>
        <taxon>Rubrobacteraceae</taxon>
        <taxon>Rubrobacter</taxon>
    </lineage>
</organism>
<dbReference type="InterPro" id="IPR003695">
    <property type="entry name" value="Ppx_GppA_N"/>
</dbReference>
<evidence type="ECO:0000259" key="2">
    <source>
        <dbReference type="Pfam" id="PF02541"/>
    </source>
</evidence>
<comment type="similarity">
    <text evidence="1">Belongs to the GppA/Ppx family.</text>
</comment>
<name>A0A6G8QC60_9ACTN</name>
<gene>
    <name evidence="3" type="ORF">GBA63_16585</name>
</gene>
<dbReference type="InterPro" id="IPR043129">
    <property type="entry name" value="ATPase_NBD"/>
</dbReference>
<dbReference type="CDD" id="cd24056">
    <property type="entry name" value="ASKHA_NBD_MtPPX1-like"/>
    <property type="match status" value="1"/>
</dbReference>
<proteinExistence type="inferred from homology"/>
<dbReference type="SUPFAM" id="SSF53067">
    <property type="entry name" value="Actin-like ATPase domain"/>
    <property type="match status" value="2"/>
</dbReference>
<feature type="domain" description="Ppx/GppA phosphatase N-terminal" evidence="2">
    <location>
        <begin position="75"/>
        <end position="343"/>
    </location>
</feature>
<evidence type="ECO:0000313" key="3">
    <source>
        <dbReference type="EMBL" id="QIN84080.1"/>
    </source>
</evidence>
<evidence type="ECO:0000313" key="4">
    <source>
        <dbReference type="Proteomes" id="UP000501452"/>
    </source>
</evidence>
<dbReference type="PANTHER" id="PTHR30005">
    <property type="entry name" value="EXOPOLYPHOSPHATASE"/>
    <property type="match status" value="1"/>
</dbReference>
<dbReference type="PANTHER" id="PTHR30005:SF0">
    <property type="entry name" value="RETROGRADE REGULATION PROTEIN 2"/>
    <property type="match status" value="1"/>
</dbReference>
<dbReference type="EMBL" id="CP045119">
    <property type="protein sequence ID" value="QIN84080.1"/>
    <property type="molecule type" value="Genomic_DNA"/>
</dbReference>
<keyword evidence="4" id="KW-1185">Reference proteome</keyword>
<accession>A0A6G8QC60</accession>
<dbReference type="Gene3D" id="3.30.420.150">
    <property type="entry name" value="Exopolyphosphatase. Domain 2"/>
    <property type="match status" value="1"/>
</dbReference>
<evidence type="ECO:0000256" key="1">
    <source>
        <dbReference type="ARBA" id="ARBA00007125"/>
    </source>
</evidence>
<protein>
    <recommendedName>
        <fullName evidence="2">Ppx/GppA phosphatase N-terminal domain-containing protein</fullName>
    </recommendedName>
</protein>
<dbReference type="Pfam" id="PF02541">
    <property type="entry name" value="Ppx-GppA"/>
    <property type="match status" value="1"/>
</dbReference>
<dbReference type="GO" id="GO:0016462">
    <property type="term" value="F:pyrophosphatase activity"/>
    <property type="evidence" value="ECO:0007669"/>
    <property type="project" value="TreeGrafter"/>
</dbReference>
<dbReference type="KEGG" id="rub:GBA63_16585"/>
<sequence length="350" mass="37184">MPFFAMISPVPTPVRGVRVPHQEREILVSGANISPRIGERYHGRYEHSRRAIGGNDLSRYSVVDVGSNTIHLLVGEVDGGEVLPVTGEKFSARLGAGVEKTGRLEQERLLLAAEAINFFARIAALNGAPSPEVLATSAVRDAENGPELVERVRETTGLKMRLISGKKEAELGFRGALSALGGRREGKVLVVDLGGGSAQLIFGEASGVVEERVSLPLGTNRTTERFVRTNPPTDGELGALGEHVAGLLPAWDIGDAPVVAVGGSARAMVKITQDDLTAGRLWRLSEEIRKWPSGVLAREHGLTPERARVLPAAITTLATVLEVFGKEELTVARGGIREGTLLALAEGGQV</sequence>